<name>A0A6G1D7E2_9ORYZ</name>
<dbReference type="Proteomes" id="UP000479710">
    <property type="component" value="Unassembled WGS sequence"/>
</dbReference>
<feature type="region of interest" description="Disordered" evidence="1">
    <location>
        <begin position="41"/>
        <end position="133"/>
    </location>
</feature>
<gene>
    <name evidence="2" type="ORF">E2562_023844</name>
</gene>
<comment type="caution">
    <text evidence="2">The sequence shown here is derived from an EMBL/GenBank/DDBJ whole genome shotgun (WGS) entry which is preliminary data.</text>
</comment>
<evidence type="ECO:0000313" key="2">
    <source>
        <dbReference type="EMBL" id="KAF0908222.1"/>
    </source>
</evidence>
<feature type="compositionally biased region" description="Low complexity" evidence="1">
    <location>
        <begin position="107"/>
        <end position="125"/>
    </location>
</feature>
<proteinExistence type="predicted"/>
<feature type="compositionally biased region" description="Low complexity" evidence="1">
    <location>
        <begin position="83"/>
        <end position="93"/>
    </location>
</feature>
<keyword evidence="3" id="KW-1185">Reference proteome</keyword>
<evidence type="ECO:0000313" key="3">
    <source>
        <dbReference type="Proteomes" id="UP000479710"/>
    </source>
</evidence>
<feature type="compositionally biased region" description="Basic and acidic residues" evidence="1">
    <location>
        <begin position="72"/>
        <end position="82"/>
    </location>
</feature>
<dbReference type="EMBL" id="SPHZ02000007">
    <property type="protein sequence ID" value="KAF0908222.1"/>
    <property type="molecule type" value="Genomic_DNA"/>
</dbReference>
<dbReference type="AlphaFoldDB" id="A0A6G1D7E2"/>
<reference evidence="2 3" key="1">
    <citation type="submission" date="2019-11" db="EMBL/GenBank/DDBJ databases">
        <title>Whole genome sequence of Oryza granulata.</title>
        <authorList>
            <person name="Li W."/>
        </authorList>
    </citation>
    <scope>NUCLEOTIDE SEQUENCE [LARGE SCALE GENOMIC DNA]</scope>
    <source>
        <strain evidence="3">cv. Menghai</strain>
        <tissue evidence="2">Leaf</tissue>
    </source>
</reference>
<sequence>MVTCRHVKEEEGGGSNLEATYLKLSPPLLDPCASAAVAVAGSTRKGRRRHYRIHAQGPSLSMEGRRRRRIHVREPPPPDPRVRAAVAALGSTRPSRRNRHHRRTRGPSPSMDPSASAAAGSTLTSRGRCRIRG</sequence>
<organism evidence="2 3">
    <name type="scientific">Oryza meyeriana var. granulata</name>
    <dbReference type="NCBI Taxonomy" id="110450"/>
    <lineage>
        <taxon>Eukaryota</taxon>
        <taxon>Viridiplantae</taxon>
        <taxon>Streptophyta</taxon>
        <taxon>Embryophyta</taxon>
        <taxon>Tracheophyta</taxon>
        <taxon>Spermatophyta</taxon>
        <taxon>Magnoliopsida</taxon>
        <taxon>Liliopsida</taxon>
        <taxon>Poales</taxon>
        <taxon>Poaceae</taxon>
        <taxon>BOP clade</taxon>
        <taxon>Oryzoideae</taxon>
        <taxon>Oryzeae</taxon>
        <taxon>Oryzinae</taxon>
        <taxon>Oryza</taxon>
        <taxon>Oryza meyeriana</taxon>
    </lineage>
</organism>
<protein>
    <submittedName>
        <fullName evidence="2">Uncharacterized protein</fullName>
    </submittedName>
</protein>
<feature type="compositionally biased region" description="Basic residues" evidence="1">
    <location>
        <begin position="44"/>
        <end position="53"/>
    </location>
</feature>
<evidence type="ECO:0000256" key="1">
    <source>
        <dbReference type="SAM" id="MobiDB-lite"/>
    </source>
</evidence>
<feature type="compositionally biased region" description="Basic residues" evidence="1">
    <location>
        <begin position="94"/>
        <end position="105"/>
    </location>
</feature>
<accession>A0A6G1D7E2</accession>